<proteinExistence type="predicted"/>
<evidence type="ECO:0000256" key="1">
    <source>
        <dbReference type="SAM" id="MobiDB-lite"/>
    </source>
</evidence>
<protein>
    <recommendedName>
        <fullName evidence="3">TonB-dependent receptor-like beta-barrel domain-containing protein</fullName>
    </recommendedName>
</protein>
<evidence type="ECO:0008006" key="3">
    <source>
        <dbReference type="Google" id="ProtNLM"/>
    </source>
</evidence>
<name>X1RB81_9ZZZZ</name>
<feature type="non-terminal residue" evidence="2">
    <location>
        <position position="196"/>
    </location>
</feature>
<dbReference type="EMBL" id="BARW01002814">
    <property type="protein sequence ID" value="GAI60410.1"/>
    <property type="molecule type" value="Genomic_DNA"/>
</dbReference>
<sequence length="196" mass="21921">MLYAVAVPYVIGQATNPNINIGDMTNNGFDLLMIYKGQAIGGDFRYNITANVSHYKNEIVKISDNVDEVIFGGGFREMIYTRAQIGTAFPEFYGYIVDGIFDSQTEADNHPTAFGEDGTYNEPGHFKFRDINGRDPEGNLTGEPDGTIDSDDRDYIGSPHPDFTAGLTFDLGYKNFDLTAFFYTSYGNDMINYVRR</sequence>
<evidence type="ECO:0000313" key="2">
    <source>
        <dbReference type="EMBL" id="GAI60410.1"/>
    </source>
</evidence>
<comment type="caution">
    <text evidence="2">The sequence shown here is derived from an EMBL/GenBank/DDBJ whole genome shotgun (WGS) entry which is preliminary data.</text>
</comment>
<feature type="region of interest" description="Disordered" evidence="1">
    <location>
        <begin position="131"/>
        <end position="150"/>
    </location>
</feature>
<dbReference type="AlphaFoldDB" id="X1RB81"/>
<gene>
    <name evidence="2" type="ORF">S12H4_07584</name>
</gene>
<organism evidence="2">
    <name type="scientific">marine sediment metagenome</name>
    <dbReference type="NCBI Taxonomy" id="412755"/>
    <lineage>
        <taxon>unclassified sequences</taxon>
        <taxon>metagenomes</taxon>
        <taxon>ecological metagenomes</taxon>
    </lineage>
</organism>
<accession>X1RB81</accession>
<reference evidence="2" key="1">
    <citation type="journal article" date="2014" name="Front. Microbiol.">
        <title>High frequency of phylogenetically diverse reductive dehalogenase-homologous genes in deep subseafloor sedimentary metagenomes.</title>
        <authorList>
            <person name="Kawai M."/>
            <person name="Futagami T."/>
            <person name="Toyoda A."/>
            <person name="Takaki Y."/>
            <person name="Nishi S."/>
            <person name="Hori S."/>
            <person name="Arai W."/>
            <person name="Tsubouchi T."/>
            <person name="Morono Y."/>
            <person name="Uchiyama I."/>
            <person name="Ito T."/>
            <person name="Fujiyama A."/>
            <person name="Inagaki F."/>
            <person name="Takami H."/>
        </authorList>
    </citation>
    <scope>NUCLEOTIDE SEQUENCE</scope>
    <source>
        <strain evidence="2">Expedition CK06-06</strain>
    </source>
</reference>
<dbReference type="SUPFAM" id="SSF56935">
    <property type="entry name" value="Porins"/>
    <property type="match status" value="1"/>
</dbReference>